<dbReference type="GO" id="GO:0043565">
    <property type="term" value="F:sequence-specific DNA binding"/>
    <property type="evidence" value="ECO:0007669"/>
    <property type="project" value="InterPro"/>
</dbReference>
<dbReference type="Pfam" id="PF12833">
    <property type="entry name" value="HTH_18"/>
    <property type="match status" value="1"/>
</dbReference>
<keyword evidence="6" id="KW-1185">Reference proteome</keyword>
<gene>
    <name evidence="5" type="ORF">FHK87_05555</name>
</gene>
<dbReference type="InterPro" id="IPR018060">
    <property type="entry name" value="HTH_AraC"/>
</dbReference>
<dbReference type="PANTHER" id="PTHR43280">
    <property type="entry name" value="ARAC-FAMILY TRANSCRIPTIONAL REGULATOR"/>
    <property type="match status" value="1"/>
</dbReference>
<name>A0A504JH02_9FLAO</name>
<accession>A0A504JH02</accession>
<dbReference type="Proteomes" id="UP000315540">
    <property type="component" value="Unassembled WGS sequence"/>
</dbReference>
<protein>
    <submittedName>
        <fullName evidence="5">Helix-turn-helix transcriptional regulator</fullName>
    </submittedName>
</protein>
<keyword evidence="2" id="KW-0238">DNA-binding</keyword>
<dbReference type="RefSeq" id="WP_140591139.1">
    <property type="nucleotide sequence ID" value="NZ_VFWZ01000002.1"/>
</dbReference>
<dbReference type="Gene3D" id="1.10.10.60">
    <property type="entry name" value="Homeodomain-like"/>
    <property type="match status" value="2"/>
</dbReference>
<evidence type="ECO:0000256" key="3">
    <source>
        <dbReference type="ARBA" id="ARBA00023163"/>
    </source>
</evidence>
<evidence type="ECO:0000256" key="1">
    <source>
        <dbReference type="ARBA" id="ARBA00023015"/>
    </source>
</evidence>
<dbReference type="EMBL" id="VFWZ01000002">
    <property type="protein sequence ID" value="TPN87058.1"/>
    <property type="molecule type" value="Genomic_DNA"/>
</dbReference>
<dbReference type="InterPro" id="IPR009057">
    <property type="entry name" value="Homeodomain-like_sf"/>
</dbReference>
<evidence type="ECO:0000259" key="4">
    <source>
        <dbReference type="PROSITE" id="PS01124"/>
    </source>
</evidence>
<evidence type="ECO:0000313" key="5">
    <source>
        <dbReference type="EMBL" id="TPN87058.1"/>
    </source>
</evidence>
<dbReference type="InterPro" id="IPR018062">
    <property type="entry name" value="HTH_AraC-typ_CS"/>
</dbReference>
<dbReference type="OrthoDB" id="4480133at2"/>
<dbReference type="Pfam" id="PF22200">
    <property type="entry name" value="ExsA_N"/>
    <property type="match status" value="1"/>
</dbReference>
<dbReference type="PANTHER" id="PTHR43280:SF2">
    <property type="entry name" value="HTH-TYPE TRANSCRIPTIONAL REGULATOR EXSA"/>
    <property type="match status" value="1"/>
</dbReference>
<proteinExistence type="predicted"/>
<dbReference type="GO" id="GO:0003700">
    <property type="term" value="F:DNA-binding transcription factor activity"/>
    <property type="evidence" value="ECO:0007669"/>
    <property type="project" value="InterPro"/>
</dbReference>
<dbReference type="AlphaFoldDB" id="A0A504JH02"/>
<organism evidence="5 6">
    <name type="scientific">Aquimarina algicola</name>
    <dbReference type="NCBI Taxonomy" id="2589995"/>
    <lineage>
        <taxon>Bacteria</taxon>
        <taxon>Pseudomonadati</taxon>
        <taxon>Bacteroidota</taxon>
        <taxon>Flavobacteriia</taxon>
        <taxon>Flavobacteriales</taxon>
        <taxon>Flavobacteriaceae</taxon>
        <taxon>Aquimarina</taxon>
    </lineage>
</organism>
<dbReference type="SUPFAM" id="SSF46689">
    <property type="entry name" value="Homeodomain-like"/>
    <property type="match status" value="2"/>
</dbReference>
<evidence type="ECO:0000256" key="2">
    <source>
        <dbReference type="ARBA" id="ARBA00023125"/>
    </source>
</evidence>
<dbReference type="PROSITE" id="PS01124">
    <property type="entry name" value="HTH_ARAC_FAMILY_2"/>
    <property type="match status" value="1"/>
</dbReference>
<evidence type="ECO:0000313" key="6">
    <source>
        <dbReference type="Proteomes" id="UP000315540"/>
    </source>
</evidence>
<comment type="caution">
    <text evidence="5">The sequence shown here is derived from an EMBL/GenBank/DDBJ whole genome shotgun (WGS) entry which is preliminary data.</text>
</comment>
<dbReference type="PROSITE" id="PS00041">
    <property type="entry name" value="HTH_ARAC_FAMILY_1"/>
    <property type="match status" value="1"/>
</dbReference>
<keyword evidence="1" id="KW-0805">Transcription regulation</keyword>
<dbReference type="InterPro" id="IPR054015">
    <property type="entry name" value="ExsA-like_N"/>
</dbReference>
<dbReference type="SMART" id="SM00342">
    <property type="entry name" value="HTH_ARAC"/>
    <property type="match status" value="1"/>
</dbReference>
<reference evidence="5 6" key="1">
    <citation type="submission" date="2019-06" db="EMBL/GenBank/DDBJ databases">
        <authorList>
            <person name="Meng X."/>
        </authorList>
    </citation>
    <scope>NUCLEOTIDE SEQUENCE [LARGE SCALE GENOMIC DNA]</scope>
    <source>
        <strain evidence="5 6">M625</strain>
    </source>
</reference>
<keyword evidence="3" id="KW-0804">Transcription</keyword>
<sequence length="293" mass="34645">MINKELKTYFEKADEYRVLETNNQFLIQYSIAESKERDRIFIKDHMLMFVLRGNLGVATPNYFYKLEAGEAIFVKKGSIIVCEKLKHGDQLECMLGLLTDDFLKDFMNKNKRMISPSELFDVKSLGAYQFFMDKWMDAYINSVLPYFELTTSPPVNELIFHKFEELLLLLVSGQERSYFMSFLKECLVEEKSHIDEVIQTNMYTSLNVDHLAHLSNLSLSQFKREFKKRYKDSPAHWLRTKRLEYASHLLITTNKNINEICYDSGFNNTSHFCRLFQENYKTSPLKFRQQVPT</sequence>
<feature type="domain" description="HTH araC/xylS-type" evidence="4">
    <location>
        <begin position="192"/>
        <end position="290"/>
    </location>
</feature>